<evidence type="ECO:0000313" key="2">
    <source>
        <dbReference type="Proteomes" id="UP001239111"/>
    </source>
</evidence>
<accession>A0ACC2PW80</accession>
<reference evidence="1" key="1">
    <citation type="submission" date="2023-04" db="EMBL/GenBank/DDBJ databases">
        <title>A chromosome-level genome assembly of the parasitoid wasp Eretmocerus hayati.</title>
        <authorList>
            <person name="Zhong Y."/>
            <person name="Liu S."/>
            <person name="Liu Y."/>
        </authorList>
    </citation>
    <scope>NUCLEOTIDE SEQUENCE</scope>
    <source>
        <strain evidence="1">ZJU_SS_LIU_2023</strain>
    </source>
</reference>
<comment type="caution">
    <text evidence="1">The sequence shown here is derived from an EMBL/GenBank/DDBJ whole genome shotgun (WGS) entry which is preliminary data.</text>
</comment>
<dbReference type="Proteomes" id="UP001239111">
    <property type="component" value="Chromosome 1"/>
</dbReference>
<name>A0ACC2PW80_9HYME</name>
<dbReference type="EMBL" id="CM056741">
    <property type="protein sequence ID" value="KAJ8687786.1"/>
    <property type="molecule type" value="Genomic_DNA"/>
</dbReference>
<protein>
    <submittedName>
        <fullName evidence="1">Uncharacterized protein</fullName>
    </submittedName>
</protein>
<organism evidence="1 2">
    <name type="scientific">Eretmocerus hayati</name>
    <dbReference type="NCBI Taxonomy" id="131215"/>
    <lineage>
        <taxon>Eukaryota</taxon>
        <taxon>Metazoa</taxon>
        <taxon>Ecdysozoa</taxon>
        <taxon>Arthropoda</taxon>
        <taxon>Hexapoda</taxon>
        <taxon>Insecta</taxon>
        <taxon>Pterygota</taxon>
        <taxon>Neoptera</taxon>
        <taxon>Endopterygota</taxon>
        <taxon>Hymenoptera</taxon>
        <taxon>Apocrita</taxon>
        <taxon>Proctotrupomorpha</taxon>
        <taxon>Chalcidoidea</taxon>
        <taxon>Aphelinidae</taxon>
        <taxon>Aphelininae</taxon>
        <taxon>Eretmocerus</taxon>
    </lineage>
</organism>
<sequence length="231" mass="26806">MLDLYLGLIILVTNLFLITVLGDLETVYQWRYIDYTWPSKAKRQEAIRTGDYITSRPLPMDFAISQDARTFVTLASAIDGVPARLGVITNKIGVDSGPLIEPYPSWEWTDKESCEAIHRPYRIQIDRCNRLWVLDSSDRKRDQPRLCHPKLLAFNLWTDTLIFNITIPENIATNAQTNRTLMSNVKVETYGPYCEDTTVWVLYYRPPLEYLSNTHRQCKFMATPQKRNAHS</sequence>
<keyword evidence="2" id="KW-1185">Reference proteome</keyword>
<proteinExistence type="predicted"/>
<gene>
    <name evidence="1" type="ORF">QAD02_023580</name>
</gene>
<evidence type="ECO:0000313" key="1">
    <source>
        <dbReference type="EMBL" id="KAJ8687786.1"/>
    </source>
</evidence>